<gene>
    <name evidence="2" type="ORF">NJU99_07695</name>
</gene>
<evidence type="ECO:0000313" key="3">
    <source>
        <dbReference type="Proteomes" id="UP001060012"/>
    </source>
</evidence>
<dbReference type="SUPFAM" id="SSF51695">
    <property type="entry name" value="PLC-like phosphodiesterases"/>
    <property type="match status" value="1"/>
</dbReference>
<sequence length="246" mass="29431">MNFLENFKNKNLIIAHRGFRDFYVENSLDALINSSKNSDFIELDIQFTKDYTAIIHHDETLERMSNIHMYQNYKDLKPWYIKDFNYKEIENLDIKGTNISTLEEFLEIAKKKDIYFNLEIKQMSKDTNKIEAIDIIINLIEKYDCSKYVLFSSFNHEYLKLINKYNKKYSIAVLDENIKREKLLSYLKDLNAQTYNINKELVDETLIRKLKKEGIETLVYTINDKKIIDKLFKKGVKGVFTDYPYE</sequence>
<organism evidence="2 3">
    <name type="scientific">Arcobacter roscoffensis</name>
    <dbReference type="NCBI Taxonomy" id="2961520"/>
    <lineage>
        <taxon>Bacteria</taxon>
        <taxon>Pseudomonadati</taxon>
        <taxon>Campylobacterota</taxon>
        <taxon>Epsilonproteobacteria</taxon>
        <taxon>Campylobacterales</taxon>
        <taxon>Arcobacteraceae</taxon>
        <taxon>Arcobacter</taxon>
    </lineage>
</organism>
<dbReference type="PROSITE" id="PS51704">
    <property type="entry name" value="GP_PDE"/>
    <property type="match status" value="1"/>
</dbReference>
<evidence type="ECO:0000259" key="1">
    <source>
        <dbReference type="PROSITE" id="PS51704"/>
    </source>
</evidence>
<dbReference type="RefSeq" id="WP_254575338.1">
    <property type="nucleotide sequence ID" value="NZ_CP100595.1"/>
</dbReference>
<name>A0ABY5E139_9BACT</name>
<keyword evidence="3" id="KW-1185">Reference proteome</keyword>
<dbReference type="EMBL" id="CP100595">
    <property type="protein sequence ID" value="UTJ05157.1"/>
    <property type="molecule type" value="Genomic_DNA"/>
</dbReference>
<dbReference type="PANTHER" id="PTHR46211">
    <property type="entry name" value="GLYCEROPHOSPHORYL DIESTER PHOSPHODIESTERASE"/>
    <property type="match status" value="1"/>
</dbReference>
<reference evidence="2" key="1">
    <citation type="submission" date="2022-07" db="EMBL/GenBank/DDBJ databases">
        <title>Arcobacter roscoffensis sp. nov., a marine bacterium isolated from coastal seawater collected from Roscoff, France.</title>
        <authorList>
            <person name="Pascual J."/>
            <person name="Lepeaux C."/>
            <person name="Methner A."/>
            <person name="Overmann J."/>
        </authorList>
    </citation>
    <scope>NUCLEOTIDE SEQUENCE</scope>
    <source>
        <strain evidence="2">ARW1-2F2</strain>
    </source>
</reference>
<dbReference type="Proteomes" id="UP001060012">
    <property type="component" value="Chromosome"/>
</dbReference>
<feature type="domain" description="GP-PDE" evidence="1">
    <location>
        <begin position="11"/>
        <end position="246"/>
    </location>
</feature>
<dbReference type="InterPro" id="IPR030395">
    <property type="entry name" value="GP_PDE_dom"/>
</dbReference>
<dbReference type="Pfam" id="PF03009">
    <property type="entry name" value="GDPD"/>
    <property type="match status" value="1"/>
</dbReference>
<dbReference type="Gene3D" id="3.20.20.190">
    <property type="entry name" value="Phosphatidylinositol (PI) phosphodiesterase"/>
    <property type="match status" value="1"/>
</dbReference>
<proteinExistence type="predicted"/>
<dbReference type="InterPro" id="IPR017946">
    <property type="entry name" value="PLC-like_Pdiesterase_TIM-brl"/>
</dbReference>
<dbReference type="PANTHER" id="PTHR46211:SF14">
    <property type="entry name" value="GLYCEROPHOSPHODIESTER PHOSPHODIESTERASE"/>
    <property type="match status" value="1"/>
</dbReference>
<accession>A0ABY5E139</accession>
<evidence type="ECO:0000313" key="2">
    <source>
        <dbReference type="EMBL" id="UTJ05157.1"/>
    </source>
</evidence>
<protein>
    <recommendedName>
        <fullName evidence="1">GP-PDE domain-containing protein</fullName>
    </recommendedName>
</protein>